<sequence length="292" mass="34066">MAEFPLISVVIPTYNRADDLHRALTSVISQTYTNFEVLVVDNHSTDSTDEVIHQFSDERIRLFKINNDGIIAKSRNLGVSKAKGEWIAFLDSDDWWESEKLKISIESAVKNKVDIVYHDLYLITSSSQKFRFKKVKTKELSKQSFDDLLSNGNAIINSSVLFKRSIIEEVGVLNEGKEYIAWEDYDFWLSIARHEKKFYRIPLTLGNYWAGGGNVSNDKRTLDILTQIEEKFPTDLVRLKPWWIPYTRAKVYYSQRKYDLSLIELNKIETDSLNHSIKKYILMLLVKTRTMF</sequence>
<dbReference type="SUPFAM" id="SSF53448">
    <property type="entry name" value="Nucleotide-diphospho-sugar transferases"/>
    <property type="match status" value="1"/>
</dbReference>
<gene>
    <name evidence="2" type="ORF">EHS15_12800</name>
</gene>
<proteinExistence type="predicted"/>
<keyword evidence="2" id="KW-0808">Transferase</keyword>
<feature type="domain" description="Glycosyltransferase 2-like" evidence="1">
    <location>
        <begin position="8"/>
        <end position="170"/>
    </location>
</feature>
<dbReference type="GO" id="GO:0016740">
    <property type="term" value="F:transferase activity"/>
    <property type="evidence" value="ECO:0007669"/>
    <property type="project" value="UniProtKB-KW"/>
</dbReference>
<evidence type="ECO:0000259" key="1">
    <source>
        <dbReference type="Pfam" id="PF00535"/>
    </source>
</evidence>
<name>A0A4R9LVQ3_9LEPT</name>
<comment type="caution">
    <text evidence="2">The sequence shown here is derived from an EMBL/GenBank/DDBJ whole genome shotgun (WGS) entry which is preliminary data.</text>
</comment>
<dbReference type="InterPro" id="IPR001173">
    <property type="entry name" value="Glyco_trans_2-like"/>
</dbReference>
<protein>
    <submittedName>
        <fullName evidence="2">Glycosyltransferase</fullName>
    </submittedName>
</protein>
<dbReference type="OrthoDB" id="305760at2"/>
<dbReference type="EMBL" id="RQHW01000047">
    <property type="protein sequence ID" value="TGN18280.1"/>
    <property type="molecule type" value="Genomic_DNA"/>
</dbReference>
<evidence type="ECO:0000313" key="2">
    <source>
        <dbReference type="EMBL" id="TGN18280.1"/>
    </source>
</evidence>
<dbReference type="Gene3D" id="3.90.550.10">
    <property type="entry name" value="Spore Coat Polysaccharide Biosynthesis Protein SpsA, Chain A"/>
    <property type="match status" value="1"/>
</dbReference>
<dbReference type="AlphaFoldDB" id="A0A4R9LVQ3"/>
<dbReference type="InterPro" id="IPR050834">
    <property type="entry name" value="Glycosyltransf_2"/>
</dbReference>
<dbReference type="PANTHER" id="PTHR43685:SF2">
    <property type="entry name" value="GLYCOSYLTRANSFERASE 2-LIKE DOMAIN-CONTAINING PROTEIN"/>
    <property type="match status" value="1"/>
</dbReference>
<accession>A0A4R9LVQ3</accession>
<dbReference type="RefSeq" id="WP_135760968.1">
    <property type="nucleotide sequence ID" value="NZ_RQHW01000047.1"/>
</dbReference>
<dbReference type="InterPro" id="IPR029044">
    <property type="entry name" value="Nucleotide-diphossugar_trans"/>
</dbReference>
<dbReference type="PANTHER" id="PTHR43685">
    <property type="entry name" value="GLYCOSYLTRANSFERASE"/>
    <property type="match status" value="1"/>
</dbReference>
<evidence type="ECO:0000313" key="3">
    <source>
        <dbReference type="Proteomes" id="UP000298058"/>
    </source>
</evidence>
<reference evidence="2" key="1">
    <citation type="journal article" date="2019" name="PLoS Negl. Trop. Dis.">
        <title>Revisiting the worldwide diversity of Leptospira species in the environment.</title>
        <authorList>
            <person name="Vincent A.T."/>
            <person name="Schiettekatte O."/>
            <person name="Bourhy P."/>
            <person name="Veyrier F.J."/>
            <person name="Picardeau M."/>
        </authorList>
    </citation>
    <scope>NUCLEOTIDE SEQUENCE [LARGE SCALE GENOMIC DNA]</scope>
    <source>
        <strain evidence="2">201300427</strain>
    </source>
</reference>
<dbReference type="Proteomes" id="UP000298058">
    <property type="component" value="Unassembled WGS sequence"/>
</dbReference>
<keyword evidence="3" id="KW-1185">Reference proteome</keyword>
<dbReference type="Pfam" id="PF00535">
    <property type="entry name" value="Glycos_transf_2"/>
    <property type="match status" value="1"/>
</dbReference>
<organism evidence="2 3">
    <name type="scientific">Leptospira idonii</name>
    <dbReference type="NCBI Taxonomy" id="1193500"/>
    <lineage>
        <taxon>Bacteria</taxon>
        <taxon>Pseudomonadati</taxon>
        <taxon>Spirochaetota</taxon>
        <taxon>Spirochaetia</taxon>
        <taxon>Leptospirales</taxon>
        <taxon>Leptospiraceae</taxon>
        <taxon>Leptospira</taxon>
    </lineage>
</organism>